<proteinExistence type="predicted"/>
<feature type="compositionally biased region" description="Polar residues" evidence="1">
    <location>
        <begin position="64"/>
        <end position="75"/>
    </location>
</feature>
<accession>A0A4Y7KCJ8</accession>
<dbReference type="PANTHER" id="PTHR37376:SF1">
    <property type="entry name" value="EXPRESSED PROTEIN"/>
    <property type="match status" value="1"/>
</dbReference>
<dbReference type="Proteomes" id="UP000316621">
    <property type="component" value="Chromosome 7"/>
</dbReference>
<feature type="compositionally biased region" description="Polar residues" evidence="1">
    <location>
        <begin position="30"/>
        <end position="54"/>
    </location>
</feature>
<dbReference type="AlphaFoldDB" id="A0A4Y7KCJ8"/>
<dbReference type="STRING" id="3469.A0A4Y7KCJ8"/>
<reference evidence="2 3" key="1">
    <citation type="journal article" date="2018" name="Science">
        <title>The opium poppy genome and morphinan production.</title>
        <authorList>
            <person name="Guo L."/>
            <person name="Winzer T."/>
            <person name="Yang X."/>
            <person name="Li Y."/>
            <person name="Ning Z."/>
            <person name="He Z."/>
            <person name="Teodor R."/>
            <person name="Lu Y."/>
            <person name="Bowser T.A."/>
            <person name="Graham I.A."/>
            <person name="Ye K."/>
        </authorList>
    </citation>
    <scope>NUCLEOTIDE SEQUENCE [LARGE SCALE GENOMIC DNA]</scope>
    <source>
        <strain evidence="3">cv. HN1</strain>
        <tissue evidence="2">Leaves</tissue>
    </source>
</reference>
<organism evidence="2 3">
    <name type="scientific">Papaver somniferum</name>
    <name type="common">Opium poppy</name>
    <dbReference type="NCBI Taxonomy" id="3469"/>
    <lineage>
        <taxon>Eukaryota</taxon>
        <taxon>Viridiplantae</taxon>
        <taxon>Streptophyta</taxon>
        <taxon>Embryophyta</taxon>
        <taxon>Tracheophyta</taxon>
        <taxon>Spermatophyta</taxon>
        <taxon>Magnoliopsida</taxon>
        <taxon>Ranunculales</taxon>
        <taxon>Papaveraceae</taxon>
        <taxon>Papaveroideae</taxon>
        <taxon>Papaver</taxon>
    </lineage>
</organism>
<protein>
    <submittedName>
        <fullName evidence="2">Uncharacterized protein</fullName>
    </submittedName>
</protein>
<sequence length="227" mass="25129">MVMNKESTPPPLIGKAGRYTVFITPPATPKQPSSETKSTKPISLTRLSSDTSKPFKSHDDDSPTKVQSPMTPKQTFETKSETLKVPTHTAKIVPPPVLPPPKQFDSVKSSSGGDGSMFGFFWNAVAKVQDAHSSLDEYLAHWFGLNHSKYQWALDDYYESQGMVLCGSSCNLFDLKVLRVIFIAKSLSDVNSKVKETKKLKNLCPKNKMFNMLKAGCKHHSQGLFCA</sequence>
<evidence type="ECO:0000313" key="2">
    <source>
        <dbReference type="EMBL" id="RZC71113.1"/>
    </source>
</evidence>
<evidence type="ECO:0000256" key="1">
    <source>
        <dbReference type="SAM" id="MobiDB-lite"/>
    </source>
</evidence>
<evidence type="ECO:0000313" key="3">
    <source>
        <dbReference type="Proteomes" id="UP000316621"/>
    </source>
</evidence>
<dbReference type="Gramene" id="RZC71113">
    <property type="protein sequence ID" value="RZC71113"/>
    <property type="gene ID" value="C5167_034310"/>
</dbReference>
<dbReference type="OMA" id="FFKNAVN"/>
<gene>
    <name evidence="2" type="ORF">C5167_034310</name>
</gene>
<name>A0A4Y7KCJ8_PAPSO</name>
<dbReference type="PANTHER" id="PTHR37376">
    <property type="entry name" value="EXPRESSED PROTEIN"/>
    <property type="match status" value="1"/>
</dbReference>
<keyword evidence="3" id="KW-1185">Reference proteome</keyword>
<feature type="region of interest" description="Disordered" evidence="1">
    <location>
        <begin position="1"/>
        <end position="77"/>
    </location>
</feature>
<dbReference type="EMBL" id="CM010721">
    <property type="protein sequence ID" value="RZC71113.1"/>
    <property type="molecule type" value="Genomic_DNA"/>
</dbReference>